<dbReference type="EMBL" id="BGPR01007850">
    <property type="protein sequence ID" value="GBN29983.1"/>
    <property type="molecule type" value="Genomic_DNA"/>
</dbReference>
<organism evidence="2 3">
    <name type="scientific">Araneus ventricosus</name>
    <name type="common">Orbweaver spider</name>
    <name type="synonym">Epeira ventricosa</name>
    <dbReference type="NCBI Taxonomy" id="182803"/>
    <lineage>
        <taxon>Eukaryota</taxon>
        <taxon>Metazoa</taxon>
        <taxon>Ecdysozoa</taxon>
        <taxon>Arthropoda</taxon>
        <taxon>Chelicerata</taxon>
        <taxon>Arachnida</taxon>
        <taxon>Araneae</taxon>
        <taxon>Araneomorphae</taxon>
        <taxon>Entelegynae</taxon>
        <taxon>Araneoidea</taxon>
        <taxon>Araneidae</taxon>
        <taxon>Araneus</taxon>
    </lineage>
</organism>
<accession>A0A4Y2MTH1</accession>
<evidence type="ECO:0000313" key="1">
    <source>
        <dbReference type="EMBL" id="GBN29932.1"/>
    </source>
</evidence>
<sequence>MSIHANTRPSDRRYPNELKELSTYRSDLTPSDISLGCSDTLYDFLRTRTSGKGWKSDFPTNRKPSGRECAKCGAKRMEKEGDCIEKWHASSTLTIRSIN</sequence>
<evidence type="ECO:0000313" key="2">
    <source>
        <dbReference type="EMBL" id="GBN29983.1"/>
    </source>
</evidence>
<name>A0A4Y2MTH1_ARAVE</name>
<protein>
    <submittedName>
        <fullName evidence="2">Uncharacterized protein</fullName>
    </submittedName>
</protein>
<reference evidence="2 3" key="1">
    <citation type="journal article" date="2019" name="Sci. Rep.">
        <title>Orb-weaving spider Araneus ventricosus genome elucidates the spidroin gene catalogue.</title>
        <authorList>
            <person name="Kono N."/>
            <person name="Nakamura H."/>
            <person name="Ohtoshi R."/>
            <person name="Moran D.A.P."/>
            <person name="Shinohara A."/>
            <person name="Yoshida Y."/>
            <person name="Fujiwara M."/>
            <person name="Mori M."/>
            <person name="Tomita M."/>
            <person name="Arakawa K."/>
        </authorList>
    </citation>
    <scope>NUCLEOTIDE SEQUENCE [LARGE SCALE GENOMIC DNA]</scope>
</reference>
<evidence type="ECO:0000313" key="3">
    <source>
        <dbReference type="Proteomes" id="UP000499080"/>
    </source>
</evidence>
<gene>
    <name evidence="2" type="ORF">AVEN_248017_1</name>
    <name evidence="1" type="ORF">AVEN_249889_1</name>
</gene>
<dbReference type="AlphaFoldDB" id="A0A4Y2MTH1"/>
<dbReference type="Proteomes" id="UP000499080">
    <property type="component" value="Unassembled WGS sequence"/>
</dbReference>
<comment type="caution">
    <text evidence="2">The sequence shown here is derived from an EMBL/GenBank/DDBJ whole genome shotgun (WGS) entry which is preliminary data.</text>
</comment>
<keyword evidence="3" id="KW-1185">Reference proteome</keyword>
<dbReference type="EMBL" id="BGPR01007842">
    <property type="protein sequence ID" value="GBN29932.1"/>
    <property type="molecule type" value="Genomic_DNA"/>
</dbReference>
<proteinExistence type="predicted"/>